<name>A0A967F0E8_9PROT</name>
<keyword evidence="1" id="KW-0732">Signal</keyword>
<organism evidence="3 4">
    <name type="scientific">Pelagibius litoralis</name>
    <dbReference type="NCBI Taxonomy" id="374515"/>
    <lineage>
        <taxon>Bacteria</taxon>
        <taxon>Pseudomonadati</taxon>
        <taxon>Pseudomonadota</taxon>
        <taxon>Alphaproteobacteria</taxon>
        <taxon>Rhodospirillales</taxon>
        <taxon>Rhodovibrionaceae</taxon>
        <taxon>Pelagibius</taxon>
    </lineage>
</organism>
<dbReference type="Proteomes" id="UP000761264">
    <property type="component" value="Unassembled WGS sequence"/>
</dbReference>
<proteinExistence type="predicted"/>
<accession>A0A967F0E8</accession>
<dbReference type="EMBL" id="JAAQPH010000016">
    <property type="protein sequence ID" value="NIA70790.1"/>
    <property type="molecule type" value="Genomic_DNA"/>
</dbReference>
<evidence type="ECO:0000313" key="4">
    <source>
        <dbReference type="Proteomes" id="UP000761264"/>
    </source>
</evidence>
<feature type="domain" description="DUF4168" evidence="2">
    <location>
        <begin position="45"/>
        <end position="121"/>
    </location>
</feature>
<dbReference type="AlphaFoldDB" id="A0A967F0E8"/>
<keyword evidence="4" id="KW-1185">Reference proteome</keyword>
<dbReference type="RefSeq" id="WP_167227763.1">
    <property type="nucleotide sequence ID" value="NZ_JAAQPH010000016.1"/>
</dbReference>
<protein>
    <submittedName>
        <fullName evidence="3">DUF4168 domain-containing protein</fullName>
    </submittedName>
</protein>
<sequence length="129" mass="13787">MLRILPLAVVAISFSLLAGLLPARDAGAASQGLLHQVQAAGADFSEGQLEAYVAAVVKIQEIDKSWQPRIEGAQTSGEAAEMTREATEEMIAEVQAQGLSVEEYNSITQAAESDDGLYERILTLLAELR</sequence>
<gene>
    <name evidence="3" type="ORF">HBA54_19505</name>
</gene>
<evidence type="ECO:0000313" key="3">
    <source>
        <dbReference type="EMBL" id="NIA70790.1"/>
    </source>
</evidence>
<comment type="caution">
    <text evidence="3">The sequence shown here is derived from an EMBL/GenBank/DDBJ whole genome shotgun (WGS) entry which is preliminary data.</text>
</comment>
<dbReference type="InterPro" id="IPR025433">
    <property type="entry name" value="DUF4168"/>
</dbReference>
<feature type="chain" id="PRO_5037996360" evidence="1">
    <location>
        <begin position="19"/>
        <end position="129"/>
    </location>
</feature>
<evidence type="ECO:0000256" key="1">
    <source>
        <dbReference type="SAM" id="SignalP"/>
    </source>
</evidence>
<dbReference type="Pfam" id="PF13767">
    <property type="entry name" value="DUF4168"/>
    <property type="match status" value="1"/>
</dbReference>
<feature type="signal peptide" evidence="1">
    <location>
        <begin position="1"/>
        <end position="18"/>
    </location>
</feature>
<reference evidence="3" key="1">
    <citation type="submission" date="2020-03" db="EMBL/GenBank/DDBJ databases">
        <title>Genome of Pelagibius litoralis DSM 21314T.</title>
        <authorList>
            <person name="Wang G."/>
        </authorList>
    </citation>
    <scope>NUCLEOTIDE SEQUENCE</scope>
    <source>
        <strain evidence="3">DSM 21314</strain>
    </source>
</reference>
<evidence type="ECO:0000259" key="2">
    <source>
        <dbReference type="Pfam" id="PF13767"/>
    </source>
</evidence>